<gene>
    <name evidence="1" type="ORF">GCK32_021337</name>
</gene>
<organism evidence="1 2">
    <name type="scientific">Trichostrongylus colubriformis</name>
    <name type="common">Black scour worm</name>
    <dbReference type="NCBI Taxonomy" id="6319"/>
    <lineage>
        <taxon>Eukaryota</taxon>
        <taxon>Metazoa</taxon>
        <taxon>Ecdysozoa</taxon>
        <taxon>Nematoda</taxon>
        <taxon>Chromadorea</taxon>
        <taxon>Rhabditida</taxon>
        <taxon>Rhabditina</taxon>
        <taxon>Rhabditomorpha</taxon>
        <taxon>Strongyloidea</taxon>
        <taxon>Trichostrongylidae</taxon>
        <taxon>Trichostrongylus</taxon>
    </lineage>
</organism>
<evidence type="ECO:0000313" key="1">
    <source>
        <dbReference type="EMBL" id="KAK5964307.1"/>
    </source>
</evidence>
<protein>
    <recommendedName>
        <fullName evidence="3">Mitochondrial import inner membrane translocase subunit TIM22</fullName>
    </recommendedName>
</protein>
<proteinExistence type="predicted"/>
<dbReference type="AlphaFoldDB" id="A0AAN8ICX9"/>
<dbReference type="EMBL" id="WIXE01025967">
    <property type="protein sequence ID" value="KAK5964307.1"/>
    <property type="molecule type" value="Genomic_DNA"/>
</dbReference>
<accession>A0AAN8ICX9</accession>
<evidence type="ECO:0008006" key="3">
    <source>
        <dbReference type="Google" id="ProtNLM"/>
    </source>
</evidence>
<reference evidence="1 2" key="1">
    <citation type="submission" date="2019-10" db="EMBL/GenBank/DDBJ databases">
        <title>Assembly and Annotation for the nematode Trichostrongylus colubriformis.</title>
        <authorList>
            <person name="Martin J."/>
        </authorList>
    </citation>
    <scope>NUCLEOTIDE SEQUENCE [LARGE SCALE GENOMIC DNA]</scope>
    <source>
        <strain evidence="1">G859</strain>
        <tissue evidence="1">Whole worm</tissue>
    </source>
</reference>
<evidence type="ECO:0000313" key="2">
    <source>
        <dbReference type="Proteomes" id="UP001331761"/>
    </source>
</evidence>
<name>A0AAN8ICX9_TRICO</name>
<keyword evidence="2" id="KW-1185">Reference proteome</keyword>
<dbReference type="Proteomes" id="UP001331761">
    <property type="component" value="Unassembled WGS sequence"/>
</dbReference>
<comment type="caution">
    <text evidence="1">The sequence shown here is derived from an EMBL/GenBank/DDBJ whole genome shotgun (WGS) entry which is preliminary data.</text>
</comment>
<sequence length="70" mass="7859">MIDQMIGCRSRPWNPERTPIVPKQMLSLPPMTREELFLSRAMENCVVKSAIAGVLGFGVGMVQFRLSFCS</sequence>